<proteinExistence type="predicted"/>
<dbReference type="AlphaFoldDB" id="A0A0A9EKX0"/>
<protein>
    <submittedName>
        <fullName evidence="1">Uncharacterized protein</fullName>
    </submittedName>
</protein>
<dbReference type="EMBL" id="GBRH01198282">
    <property type="protein sequence ID" value="JAD99613.1"/>
    <property type="molecule type" value="Transcribed_RNA"/>
</dbReference>
<sequence>MKYVRYTNTITAIHYNFGEVVASQLFSTMKFHW</sequence>
<evidence type="ECO:0000313" key="1">
    <source>
        <dbReference type="EMBL" id="JAD99613.1"/>
    </source>
</evidence>
<accession>A0A0A9EKX0</accession>
<name>A0A0A9EKX0_ARUDO</name>
<reference evidence="1" key="2">
    <citation type="journal article" date="2015" name="Data Brief">
        <title>Shoot transcriptome of the giant reed, Arundo donax.</title>
        <authorList>
            <person name="Barrero R.A."/>
            <person name="Guerrero F.D."/>
            <person name="Moolhuijzen P."/>
            <person name="Goolsby J.A."/>
            <person name="Tidwell J."/>
            <person name="Bellgard S.E."/>
            <person name="Bellgard M.I."/>
        </authorList>
    </citation>
    <scope>NUCLEOTIDE SEQUENCE</scope>
    <source>
        <tissue evidence="1">Shoot tissue taken approximately 20 cm above the soil surface</tissue>
    </source>
</reference>
<organism evidence="1">
    <name type="scientific">Arundo donax</name>
    <name type="common">Giant reed</name>
    <name type="synonym">Donax arundinaceus</name>
    <dbReference type="NCBI Taxonomy" id="35708"/>
    <lineage>
        <taxon>Eukaryota</taxon>
        <taxon>Viridiplantae</taxon>
        <taxon>Streptophyta</taxon>
        <taxon>Embryophyta</taxon>
        <taxon>Tracheophyta</taxon>
        <taxon>Spermatophyta</taxon>
        <taxon>Magnoliopsida</taxon>
        <taxon>Liliopsida</taxon>
        <taxon>Poales</taxon>
        <taxon>Poaceae</taxon>
        <taxon>PACMAD clade</taxon>
        <taxon>Arundinoideae</taxon>
        <taxon>Arundineae</taxon>
        <taxon>Arundo</taxon>
    </lineage>
</organism>
<reference evidence="1" key="1">
    <citation type="submission" date="2014-09" db="EMBL/GenBank/DDBJ databases">
        <authorList>
            <person name="Magalhaes I.L.F."/>
            <person name="Oliveira U."/>
            <person name="Santos F.R."/>
            <person name="Vidigal T.H.D.A."/>
            <person name="Brescovit A.D."/>
            <person name="Santos A.J."/>
        </authorList>
    </citation>
    <scope>NUCLEOTIDE SEQUENCE</scope>
    <source>
        <tissue evidence="1">Shoot tissue taken approximately 20 cm above the soil surface</tissue>
    </source>
</reference>